<keyword evidence="3" id="KW-1185">Reference proteome</keyword>
<accession>A0ABP4XTW0</accession>
<dbReference type="Gene3D" id="3.40.710.10">
    <property type="entry name" value="DD-peptidase/beta-lactamase superfamily"/>
    <property type="match status" value="1"/>
</dbReference>
<organism evidence="2 3">
    <name type="scientific">Leucobacter iarius</name>
    <dbReference type="NCBI Taxonomy" id="333963"/>
    <lineage>
        <taxon>Bacteria</taxon>
        <taxon>Bacillati</taxon>
        <taxon>Actinomycetota</taxon>
        <taxon>Actinomycetes</taxon>
        <taxon>Micrococcales</taxon>
        <taxon>Microbacteriaceae</taxon>
        <taxon>Leucobacter</taxon>
    </lineage>
</organism>
<evidence type="ECO:0000259" key="1">
    <source>
        <dbReference type="Pfam" id="PF13354"/>
    </source>
</evidence>
<dbReference type="Pfam" id="PF13354">
    <property type="entry name" value="Beta-lactamase2"/>
    <property type="match status" value="1"/>
</dbReference>
<dbReference type="InterPro" id="IPR000871">
    <property type="entry name" value="Beta-lactam_class-A"/>
</dbReference>
<feature type="domain" description="Beta-lactamase class A catalytic" evidence="1">
    <location>
        <begin position="135"/>
        <end position="354"/>
    </location>
</feature>
<dbReference type="RefSeq" id="WP_344032591.1">
    <property type="nucleotide sequence ID" value="NZ_BAAAOB010000003.1"/>
</dbReference>
<evidence type="ECO:0000313" key="2">
    <source>
        <dbReference type="EMBL" id="GAA1794381.1"/>
    </source>
</evidence>
<dbReference type="SUPFAM" id="SSF56601">
    <property type="entry name" value="beta-lactamase/transpeptidase-like"/>
    <property type="match status" value="1"/>
</dbReference>
<sequence length="392" mass="39777">MSERPDSGVHGPYSDGVPVLSWCGIGADGEVFGRGADRPFDGGALGRPGETLTARALAASLGDGAEPGTGGDGGVRFHASRAVADGQEVRLAVIARAFSAADAAEAAAAISAALFGGSAPAERGEPAVTFRALDADGGILAERGPELVRYAASTIKLGVAVAALLAVDRGVLDLSETVVSRHRFPSAIPGAGDFGFTPDEVDAGFPADGAPVTLGECLARMIEVSSNEGTNLLVRRLGLPAVAEAFAATGARTARMTRLIGDYAARDAGETHEASAADLAAVMRTIVAGDALSAASAGLLAAHLARQRFPVIADGLDESDDWGSKSGWVTGIRHDVAWFRHGGQQRPSVLAVCTAGLETSAALETIRAVGSAVEHRILRESRAAGALLGTGR</sequence>
<dbReference type="EMBL" id="BAAAOB010000003">
    <property type="protein sequence ID" value="GAA1794381.1"/>
    <property type="molecule type" value="Genomic_DNA"/>
</dbReference>
<dbReference type="Proteomes" id="UP001500851">
    <property type="component" value="Unassembled WGS sequence"/>
</dbReference>
<gene>
    <name evidence="2" type="ORF">GCM10009768_24350</name>
</gene>
<proteinExistence type="predicted"/>
<dbReference type="InterPro" id="IPR012338">
    <property type="entry name" value="Beta-lactam/transpept-like"/>
</dbReference>
<name>A0ABP4XTW0_9MICO</name>
<protein>
    <recommendedName>
        <fullName evidence="1">Beta-lactamase class A catalytic domain-containing protein</fullName>
    </recommendedName>
</protein>
<dbReference type="PANTHER" id="PTHR35333">
    <property type="entry name" value="BETA-LACTAMASE"/>
    <property type="match status" value="1"/>
</dbReference>
<dbReference type="PANTHER" id="PTHR35333:SF3">
    <property type="entry name" value="BETA-LACTAMASE-TYPE TRANSPEPTIDASE FOLD CONTAINING PROTEIN"/>
    <property type="match status" value="1"/>
</dbReference>
<comment type="caution">
    <text evidence="2">The sequence shown here is derived from an EMBL/GenBank/DDBJ whole genome shotgun (WGS) entry which is preliminary data.</text>
</comment>
<evidence type="ECO:0000313" key="3">
    <source>
        <dbReference type="Proteomes" id="UP001500851"/>
    </source>
</evidence>
<dbReference type="InterPro" id="IPR045155">
    <property type="entry name" value="Beta-lactam_cat"/>
</dbReference>
<reference evidence="3" key="1">
    <citation type="journal article" date="2019" name="Int. J. Syst. Evol. Microbiol.">
        <title>The Global Catalogue of Microorganisms (GCM) 10K type strain sequencing project: providing services to taxonomists for standard genome sequencing and annotation.</title>
        <authorList>
            <consortium name="The Broad Institute Genomics Platform"/>
            <consortium name="The Broad Institute Genome Sequencing Center for Infectious Disease"/>
            <person name="Wu L."/>
            <person name="Ma J."/>
        </authorList>
    </citation>
    <scope>NUCLEOTIDE SEQUENCE [LARGE SCALE GENOMIC DNA]</scope>
    <source>
        <strain evidence="3">JCM 14736</strain>
    </source>
</reference>